<comment type="caution">
    <text evidence="3">The sequence shown here is derived from an EMBL/GenBank/DDBJ whole genome shotgun (WGS) entry which is preliminary data.</text>
</comment>
<reference evidence="3 4" key="1">
    <citation type="submission" date="2018-05" db="EMBL/GenBank/DDBJ databases">
        <title>Genomic Encyclopedia of Type Strains, Phase IV (KMG-IV): sequencing the most valuable type-strain genomes for metagenomic binning, comparative biology and taxonomic classification.</title>
        <authorList>
            <person name="Goeker M."/>
        </authorList>
    </citation>
    <scope>NUCLEOTIDE SEQUENCE [LARGE SCALE GENOMIC DNA]</scope>
    <source>
        <strain evidence="3 4">DSM 28556</strain>
    </source>
</reference>
<dbReference type="GO" id="GO:0050043">
    <property type="term" value="F:lactate racemase activity"/>
    <property type="evidence" value="ECO:0007669"/>
    <property type="project" value="InterPro"/>
</dbReference>
<gene>
    <name evidence="3" type="ORF">DFR56_10137</name>
</gene>
<accession>A0A2V3WN59</accession>
<keyword evidence="4" id="KW-1185">Reference proteome</keyword>
<name>A0A2V3WN59_9BACI</name>
<evidence type="ECO:0000313" key="3">
    <source>
        <dbReference type="EMBL" id="PXW90129.1"/>
    </source>
</evidence>
<dbReference type="InterPro" id="IPR043166">
    <property type="entry name" value="LarA-like_C"/>
</dbReference>
<dbReference type="PANTHER" id="PTHR33171:SF17">
    <property type="entry name" value="LARA-LIKE N-TERMINAL DOMAIN-CONTAINING PROTEIN"/>
    <property type="match status" value="1"/>
</dbReference>
<dbReference type="Gene3D" id="3.90.226.30">
    <property type="match status" value="1"/>
</dbReference>
<evidence type="ECO:0000259" key="1">
    <source>
        <dbReference type="Pfam" id="PF09861"/>
    </source>
</evidence>
<organism evidence="3 4">
    <name type="scientific">Pseudogracilibacillus auburnensis</name>
    <dbReference type="NCBI Taxonomy" id="1494959"/>
    <lineage>
        <taxon>Bacteria</taxon>
        <taxon>Bacillati</taxon>
        <taxon>Bacillota</taxon>
        <taxon>Bacilli</taxon>
        <taxon>Bacillales</taxon>
        <taxon>Bacillaceae</taxon>
        <taxon>Pseudogracilibacillus</taxon>
    </lineage>
</organism>
<dbReference type="InterPro" id="IPR048520">
    <property type="entry name" value="LarA_C"/>
</dbReference>
<evidence type="ECO:0000313" key="4">
    <source>
        <dbReference type="Proteomes" id="UP000247978"/>
    </source>
</evidence>
<dbReference type="EMBL" id="QJJQ01000001">
    <property type="protein sequence ID" value="PXW90129.1"/>
    <property type="molecule type" value="Genomic_DNA"/>
</dbReference>
<dbReference type="InterPro" id="IPR048068">
    <property type="entry name" value="LarA-like"/>
</dbReference>
<dbReference type="AlphaFoldDB" id="A0A2V3WN59"/>
<dbReference type="NCBIfam" id="NF033504">
    <property type="entry name" value="Ni_dep_LarA"/>
    <property type="match status" value="1"/>
</dbReference>
<dbReference type="Pfam" id="PF21113">
    <property type="entry name" value="LarA_C"/>
    <property type="match status" value="1"/>
</dbReference>
<feature type="domain" description="Lactate racemase C-terminal" evidence="2">
    <location>
        <begin position="302"/>
        <end position="442"/>
    </location>
</feature>
<sequence length="451" mass="50391">MLEGVHHIEVTGESFRCLMKGKEYVVGRRKEVKTTLLYGTENLTVHLPDSAKVIEPEDLPGIDNDIGAIKEALVNPIGSPPLKEMVQASDTVAIVISDITRPTPNHKLVPELIKELHHVPLDNFVIINGTGTHREQTKEEFIQMLGEWVVNNIRIVNNNCHDKNTLVMVGKSKFGCDVYLNKEYVEADFRIVTGFIEPHFFAGFSGGPKGIMPGIAGIETITTFHSSAMIGDPRSTWGNMDDNPLQQMTREINQMCKPNFMLNVTLNRDKEITAIFSGELYEAHDKGCAFVKEHAMVRCKERFDVVIASNAGYPLDQNLYQTVKGMSAAQKIVKKGGTIIIAAECSDGLPDYGNYARIFTLADSPEELLTLINDPHFKMADQWQVQKQALIQMWATVHVYSQLSNEEVTEAMLKPCHHIEQTIEELNTIYGKEMTIAVLPLGPLSIPFVEE</sequence>
<dbReference type="PANTHER" id="PTHR33171">
    <property type="entry name" value="LAR_N DOMAIN-CONTAINING PROTEIN"/>
    <property type="match status" value="1"/>
</dbReference>
<dbReference type="InterPro" id="IPR018657">
    <property type="entry name" value="LarA-like_N"/>
</dbReference>
<dbReference type="InterPro" id="IPR047926">
    <property type="entry name" value="Ni_dep_LarA"/>
</dbReference>
<dbReference type="Gene3D" id="3.40.50.11440">
    <property type="match status" value="1"/>
</dbReference>
<proteinExistence type="predicted"/>
<evidence type="ECO:0000259" key="2">
    <source>
        <dbReference type="Pfam" id="PF21113"/>
    </source>
</evidence>
<protein>
    <submittedName>
        <fullName evidence="3">Nickel-dependent lactate racemase</fullName>
    </submittedName>
</protein>
<feature type="domain" description="LarA-like N-terminal" evidence="1">
    <location>
        <begin position="38"/>
        <end position="238"/>
    </location>
</feature>
<dbReference type="Proteomes" id="UP000247978">
    <property type="component" value="Unassembled WGS sequence"/>
</dbReference>
<dbReference type="Pfam" id="PF09861">
    <property type="entry name" value="Lar_N"/>
    <property type="match status" value="1"/>
</dbReference>